<dbReference type="PROSITE" id="PS51819">
    <property type="entry name" value="VOC"/>
    <property type="match status" value="1"/>
</dbReference>
<keyword evidence="2" id="KW-0456">Lyase</keyword>
<dbReference type="AlphaFoldDB" id="A0A7W7Q790"/>
<keyword evidence="3" id="KW-1185">Reference proteome</keyword>
<dbReference type="Proteomes" id="UP000520767">
    <property type="component" value="Unassembled WGS sequence"/>
</dbReference>
<comment type="caution">
    <text evidence="2">The sequence shown here is derived from an EMBL/GenBank/DDBJ whole genome shotgun (WGS) entry which is preliminary data.</text>
</comment>
<evidence type="ECO:0000313" key="3">
    <source>
        <dbReference type="Proteomes" id="UP000520767"/>
    </source>
</evidence>
<name>A0A7W7Q790_9PSEU</name>
<dbReference type="GO" id="GO:0016829">
    <property type="term" value="F:lyase activity"/>
    <property type="evidence" value="ECO:0007669"/>
    <property type="project" value="UniProtKB-KW"/>
</dbReference>
<dbReference type="SUPFAM" id="SSF54593">
    <property type="entry name" value="Glyoxalase/Bleomycin resistance protein/Dihydroxybiphenyl dioxygenase"/>
    <property type="match status" value="1"/>
</dbReference>
<evidence type="ECO:0000313" key="2">
    <source>
        <dbReference type="EMBL" id="MBB4908138.1"/>
    </source>
</evidence>
<dbReference type="InterPro" id="IPR029068">
    <property type="entry name" value="Glyas_Bleomycin-R_OHBP_Dase"/>
</dbReference>
<organism evidence="2 3">
    <name type="scientific">Actinophytocola algeriensis</name>
    <dbReference type="NCBI Taxonomy" id="1768010"/>
    <lineage>
        <taxon>Bacteria</taxon>
        <taxon>Bacillati</taxon>
        <taxon>Actinomycetota</taxon>
        <taxon>Actinomycetes</taxon>
        <taxon>Pseudonocardiales</taxon>
        <taxon>Pseudonocardiaceae</taxon>
    </lineage>
</organism>
<keyword evidence="2" id="KW-0223">Dioxygenase</keyword>
<dbReference type="EMBL" id="JACHJQ010000004">
    <property type="protein sequence ID" value="MBB4908138.1"/>
    <property type="molecule type" value="Genomic_DNA"/>
</dbReference>
<dbReference type="InterPro" id="IPR004360">
    <property type="entry name" value="Glyas_Fos-R_dOase_dom"/>
</dbReference>
<dbReference type="Gene3D" id="3.10.180.10">
    <property type="entry name" value="2,3-Dihydroxybiphenyl 1,2-Dioxygenase, domain 1"/>
    <property type="match status" value="1"/>
</dbReference>
<sequence>MTALWLPYTVPDLAPALEFYRDRLGLPVVDGWSRDGEGAREVGTVLAAGPAFVELVSPVAPGPVPVAFEVGDVDAVHARMPPGDVLVPPHTYPRGHRGFEVRGPAGATVMVWRER</sequence>
<protein>
    <submittedName>
        <fullName evidence="2">Catechol 2,3-dioxygenase-like lactoylglutathione lyase family enzyme</fullName>
    </submittedName>
</protein>
<gene>
    <name evidence="2" type="ORF">FHR82_004380</name>
</gene>
<evidence type="ECO:0000259" key="1">
    <source>
        <dbReference type="PROSITE" id="PS51819"/>
    </source>
</evidence>
<feature type="domain" description="VOC" evidence="1">
    <location>
        <begin position="2"/>
        <end position="114"/>
    </location>
</feature>
<proteinExistence type="predicted"/>
<dbReference type="Pfam" id="PF00903">
    <property type="entry name" value="Glyoxalase"/>
    <property type="match status" value="1"/>
</dbReference>
<reference evidence="2 3" key="1">
    <citation type="submission" date="2020-08" db="EMBL/GenBank/DDBJ databases">
        <title>Genomic Encyclopedia of Type Strains, Phase III (KMG-III): the genomes of soil and plant-associated and newly described type strains.</title>
        <authorList>
            <person name="Whitman W."/>
        </authorList>
    </citation>
    <scope>NUCLEOTIDE SEQUENCE [LARGE SCALE GENOMIC DNA]</scope>
    <source>
        <strain evidence="2 3">CECT 8960</strain>
    </source>
</reference>
<accession>A0A7W7Q790</accession>
<dbReference type="RefSeq" id="WP_184812243.1">
    <property type="nucleotide sequence ID" value="NZ_JACHJQ010000004.1"/>
</dbReference>
<dbReference type="InterPro" id="IPR037523">
    <property type="entry name" value="VOC_core"/>
</dbReference>
<dbReference type="GO" id="GO:0051213">
    <property type="term" value="F:dioxygenase activity"/>
    <property type="evidence" value="ECO:0007669"/>
    <property type="project" value="UniProtKB-KW"/>
</dbReference>
<keyword evidence="2" id="KW-0560">Oxidoreductase</keyword>